<dbReference type="RefSeq" id="WP_155479419.1">
    <property type="nucleotide sequence ID" value="NZ_WNKV01000006.1"/>
</dbReference>
<dbReference type="SUPFAM" id="SSF51735">
    <property type="entry name" value="NAD(P)-binding Rossmann-fold domains"/>
    <property type="match status" value="1"/>
</dbReference>
<dbReference type="PANTHER" id="PTHR43477:SF1">
    <property type="entry name" value="DIHYDROANTICAPSIN 7-DEHYDROGENASE"/>
    <property type="match status" value="1"/>
</dbReference>
<dbReference type="CDD" id="cd05233">
    <property type="entry name" value="SDR_c"/>
    <property type="match status" value="1"/>
</dbReference>
<name>A0A9X4XJV8_9BRAD</name>
<evidence type="ECO:0000313" key="5">
    <source>
        <dbReference type="Proteomes" id="UP000438991"/>
    </source>
</evidence>
<evidence type="ECO:0000256" key="2">
    <source>
        <dbReference type="ARBA" id="ARBA00023002"/>
    </source>
</evidence>
<dbReference type="PANTHER" id="PTHR43477">
    <property type="entry name" value="DIHYDROANTICAPSIN 7-DEHYDROGENASE"/>
    <property type="match status" value="1"/>
</dbReference>
<evidence type="ECO:0000259" key="3">
    <source>
        <dbReference type="SMART" id="SM00822"/>
    </source>
</evidence>
<accession>A0A9X4XJV8</accession>
<dbReference type="InterPro" id="IPR057326">
    <property type="entry name" value="KR_dom"/>
</dbReference>
<dbReference type="SMART" id="SM00822">
    <property type="entry name" value="PKS_KR"/>
    <property type="match status" value="1"/>
</dbReference>
<keyword evidence="2" id="KW-0560">Oxidoreductase</keyword>
<dbReference type="EMBL" id="WNKV01000006">
    <property type="protein sequence ID" value="MTW16450.1"/>
    <property type="molecule type" value="Genomic_DNA"/>
</dbReference>
<evidence type="ECO:0000256" key="1">
    <source>
        <dbReference type="ARBA" id="ARBA00006484"/>
    </source>
</evidence>
<dbReference type="PROSITE" id="PS00061">
    <property type="entry name" value="ADH_SHORT"/>
    <property type="match status" value="1"/>
</dbReference>
<dbReference type="GO" id="GO:0016491">
    <property type="term" value="F:oxidoreductase activity"/>
    <property type="evidence" value="ECO:0007669"/>
    <property type="project" value="UniProtKB-KW"/>
</dbReference>
<dbReference type="AlphaFoldDB" id="A0A9X4XJV8"/>
<reference evidence="4 5" key="1">
    <citation type="submission" date="2019-11" db="EMBL/GenBank/DDBJ databases">
        <title>Whole-genome sequence of Rhodoplanes serenus DSM 18633, type strain.</title>
        <authorList>
            <person name="Kyndt J.A."/>
            <person name="Meyer T.E."/>
        </authorList>
    </citation>
    <scope>NUCLEOTIDE SEQUENCE [LARGE SCALE GENOMIC DNA]</scope>
    <source>
        <strain evidence="4 5">DSM 18633</strain>
    </source>
</reference>
<dbReference type="Proteomes" id="UP000438991">
    <property type="component" value="Unassembled WGS sequence"/>
</dbReference>
<comment type="similarity">
    <text evidence="1">Belongs to the short-chain dehydrogenases/reductases (SDR) family.</text>
</comment>
<comment type="caution">
    <text evidence="4">The sequence shown here is derived from an EMBL/GenBank/DDBJ whole genome shotgun (WGS) entry which is preliminary data.</text>
</comment>
<organism evidence="4 5">
    <name type="scientific">Rhodoplanes serenus</name>
    <dbReference type="NCBI Taxonomy" id="200615"/>
    <lineage>
        <taxon>Bacteria</taxon>
        <taxon>Pseudomonadati</taxon>
        <taxon>Pseudomonadota</taxon>
        <taxon>Alphaproteobacteria</taxon>
        <taxon>Hyphomicrobiales</taxon>
        <taxon>Nitrobacteraceae</taxon>
        <taxon>Rhodoplanes</taxon>
    </lineage>
</organism>
<dbReference type="InterPro" id="IPR036291">
    <property type="entry name" value="NAD(P)-bd_dom_sf"/>
</dbReference>
<dbReference type="InterPro" id="IPR002347">
    <property type="entry name" value="SDR_fam"/>
</dbReference>
<evidence type="ECO:0000313" key="4">
    <source>
        <dbReference type="EMBL" id="MTW16450.1"/>
    </source>
</evidence>
<sequence length="237" mass="24542">MPPAATPHCIVTGSSSGIGLALTARLLAGGWRVTGLDRQPHPTGDADGLRTALVDLLDETALEAALSTVSEDRPSAFVHCAGIMRAGRIAEMRHEDLELLWRLHVATTVTIMRRLAPALPDHTGRVVLLSSRGALGRPGRGLYAASKAALSGLARSWALELAARGVTVNVVAPGATDTPMLADPARGEPPVVDLPIGRLIRAEEVAYLIMCLLAPDAGAVTGQTMFVCGGGSLVAPS</sequence>
<gene>
    <name evidence="4" type="ORF">GJ689_09520</name>
</gene>
<dbReference type="InterPro" id="IPR051122">
    <property type="entry name" value="SDR_DHRS6-like"/>
</dbReference>
<dbReference type="Gene3D" id="3.40.50.720">
    <property type="entry name" value="NAD(P)-binding Rossmann-like Domain"/>
    <property type="match status" value="1"/>
</dbReference>
<feature type="domain" description="Ketoreductase" evidence="3">
    <location>
        <begin position="7"/>
        <end position="174"/>
    </location>
</feature>
<dbReference type="Pfam" id="PF13561">
    <property type="entry name" value="adh_short_C2"/>
    <property type="match status" value="1"/>
</dbReference>
<dbReference type="InterPro" id="IPR020904">
    <property type="entry name" value="Sc_DH/Rdtase_CS"/>
</dbReference>
<proteinExistence type="inferred from homology"/>
<protein>
    <submittedName>
        <fullName evidence="4">SDR family oxidoreductase</fullName>
    </submittedName>
</protein>
<dbReference type="PRINTS" id="PR00081">
    <property type="entry name" value="GDHRDH"/>
</dbReference>